<dbReference type="GO" id="GO:0047793">
    <property type="term" value="F:cycloeucalenol cycloisomerase activity"/>
    <property type="evidence" value="ECO:0007669"/>
    <property type="project" value="InterPro"/>
</dbReference>
<accession>A0A927C131</accession>
<keyword evidence="1" id="KW-0812">Transmembrane</keyword>
<proteinExistence type="predicted"/>
<dbReference type="RefSeq" id="WP_190762089.1">
    <property type="nucleotide sequence ID" value="NZ_JACXLD010000001.1"/>
</dbReference>
<feature type="transmembrane region" description="Helical" evidence="1">
    <location>
        <begin position="203"/>
        <end position="223"/>
    </location>
</feature>
<evidence type="ECO:0000313" key="2">
    <source>
        <dbReference type="EMBL" id="MBD2857856.1"/>
    </source>
</evidence>
<keyword evidence="3" id="KW-1185">Reference proteome</keyword>
<dbReference type="PANTHER" id="PTHR35136:SF1">
    <property type="entry name" value="CYCLOEUCALENOL CYCLOISOMERASE"/>
    <property type="match status" value="1"/>
</dbReference>
<name>A0A927C131_9GAMM</name>
<dbReference type="PANTHER" id="PTHR35136">
    <property type="entry name" value="CYCLOEUCALENOL CYCLOISOMERASE"/>
    <property type="match status" value="1"/>
</dbReference>
<dbReference type="InterPro" id="IPR020532">
    <property type="entry name" value="Cycloeucalenol_cycloisomerase"/>
</dbReference>
<evidence type="ECO:0000256" key="1">
    <source>
        <dbReference type="SAM" id="Phobius"/>
    </source>
</evidence>
<feature type="transmembrane region" description="Helical" evidence="1">
    <location>
        <begin position="12"/>
        <end position="33"/>
    </location>
</feature>
<feature type="transmembrane region" description="Helical" evidence="1">
    <location>
        <begin position="164"/>
        <end position="181"/>
    </location>
</feature>
<evidence type="ECO:0000313" key="3">
    <source>
        <dbReference type="Proteomes" id="UP000610558"/>
    </source>
</evidence>
<feature type="transmembrane region" description="Helical" evidence="1">
    <location>
        <begin position="77"/>
        <end position="96"/>
    </location>
</feature>
<sequence length="263" mass="30025">MSGWFSENPDKAWVEKFFLIYTPVWMVLMAIMMPTGWAESAGNGALLFHGLLVALPIIVVPALLNKRFGSGSWCDSYWLKVNLYLFIFGFFGNYFGSEYFFDTLGMVYNYPNATTNLDSALLGSGEQKVPLIMYFYTHAYFMTYHATANITLRKFRSLNLPAGGFLFAVMVFVVGYLWAWAETKAMANPMLESSFYYKDMSRMLAYGSAIYATYFVASFPIYYWIDEIKTRKWTLLQVAAGGMAASMLTFYMLDITTHIIGRL</sequence>
<protein>
    <recommendedName>
        <fullName evidence="4">Cycloeucalenol cycloisomerase</fullName>
    </recommendedName>
</protein>
<dbReference type="EMBL" id="JACXLD010000001">
    <property type="protein sequence ID" value="MBD2857856.1"/>
    <property type="molecule type" value="Genomic_DNA"/>
</dbReference>
<feature type="transmembrane region" description="Helical" evidence="1">
    <location>
        <begin position="131"/>
        <end position="152"/>
    </location>
</feature>
<keyword evidence="1" id="KW-0472">Membrane</keyword>
<feature type="transmembrane region" description="Helical" evidence="1">
    <location>
        <begin position="45"/>
        <end position="65"/>
    </location>
</feature>
<reference evidence="2" key="1">
    <citation type="submission" date="2020-09" db="EMBL/GenBank/DDBJ databases">
        <authorList>
            <person name="Yoon J.-W."/>
        </authorList>
    </citation>
    <scope>NUCLEOTIDE SEQUENCE</scope>
    <source>
        <strain evidence="2">KMU-158</strain>
    </source>
</reference>
<feature type="transmembrane region" description="Helical" evidence="1">
    <location>
        <begin position="235"/>
        <end position="253"/>
    </location>
</feature>
<gene>
    <name evidence="2" type="ORF">IB286_02470</name>
</gene>
<dbReference type="AlphaFoldDB" id="A0A927C131"/>
<dbReference type="Proteomes" id="UP000610558">
    <property type="component" value="Unassembled WGS sequence"/>
</dbReference>
<comment type="caution">
    <text evidence="2">The sequence shown here is derived from an EMBL/GenBank/DDBJ whole genome shotgun (WGS) entry which is preliminary data.</text>
</comment>
<organism evidence="2 3">
    <name type="scientific">Spongiibacter pelagi</name>
    <dbReference type="NCBI Taxonomy" id="2760804"/>
    <lineage>
        <taxon>Bacteria</taxon>
        <taxon>Pseudomonadati</taxon>
        <taxon>Pseudomonadota</taxon>
        <taxon>Gammaproteobacteria</taxon>
        <taxon>Cellvibrionales</taxon>
        <taxon>Spongiibacteraceae</taxon>
        <taxon>Spongiibacter</taxon>
    </lineage>
</organism>
<evidence type="ECO:0008006" key="4">
    <source>
        <dbReference type="Google" id="ProtNLM"/>
    </source>
</evidence>
<keyword evidence="1" id="KW-1133">Transmembrane helix</keyword>